<feature type="transmembrane region" description="Helical" evidence="8">
    <location>
        <begin position="77"/>
        <end position="96"/>
    </location>
</feature>
<dbReference type="InterPro" id="IPR007210">
    <property type="entry name" value="ABC_Gly_betaine_transp_sub-bd"/>
</dbReference>
<evidence type="ECO:0000256" key="7">
    <source>
        <dbReference type="ARBA" id="ARBA00035652"/>
    </source>
</evidence>
<dbReference type="CDD" id="cd06261">
    <property type="entry name" value="TM_PBP2"/>
    <property type="match status" value="1"/>
</dbReference>
<keyword evidence="5 8" id="KW-0472">Membrane</keyword>
<organism evidence="10 11">
    <name type="scientific">Polyangium spumosum</name>
    <dbReference type="NCBI Taxonomy" id="889282"/>
    <lineage>
        <taxon>Bacteria</taxon>
        <taxon>Pseudomonadati</taxon>
        <taxon>Myxococcota</taxon>
        <taxon>Polyangia</taxon>
        <taxon>Polyangiales</taxon>
        <taxon>Polyangiaceae</taxon>
        <taxon>Polyangium</taxon>
    </lineage>
</organism>
<dbReference type="FunFam" id="1.10.3720.10:FF:000001">
    <property type="entry name" value="Glycine betaine ABC transporter, permease"/>
    <property type="match status" value="1"/>
</dbReference>
<keyword evidence="4 8" id="KW-1133">Transmembrane helix</keyword>
<comment type="similarity">
    <text evidence="6">In the C-terminal section; belongs to the OsmX family.</text>
</comment>
<dbReference type="SUPFAM" id="SSF53850">
    <property type="entry name" value="Periplasmic binding protein-like II"/>
    <property type="match status" value="1"/>
</dbReference>
<evidence type="ECO:0000256" key="1">
    <source>
        <dbReference type="ARBA" id="ARBA00004651"/>
    </source>
</evidence>
<dbReference type="PANTHER" id="PTHR30177">
    <property type="entry name" value="GLYCINE BETAINE/L-PROLINE TRANSPORT SYSTEM PERMEASE PROTEIN PROW"/>
    <property type="match status" value="1"/>
</dbReference>
<evidence type="ECO:0000256" key="4">
    <source>
        <dbReference type="ARBA" id="ARBA00022989"/>
    </source>
</evidence>
<dbReference type="PANTHER" id="PTHR30177:SF4">
    <property type="entry name" value="OSMOPROTECTANT IMPORT PERMEASE PROTEIN OSMW"/>
    <property type="match status" value="1"/>
</dbReference>
<feature type="transmembrane region" description="Helical" evidence="8">
    <location>
        <begin position="132"/>
        <end position="156"/>
    </location>
</feature>
<evidence type="ECO:0000256" key="2">
    <source>
        <dbReference type="ARBA" id="ARBA00022448"/>
    </source>
</evidence>
<comment type="caution">
    <text evidence="10">The sequence shown here is derived from an EMBL/GenBank/DDBJ whole genome shotgun (WGS) entry which is preliminary data.</text>
</comment>
<dbReference type="Gene3D" id="1.10.3720.10">
    <property type="entry name" value="MetI-like"/>
    <property type="match status" value="1"/>
</dbReference>
<dbReference type="Pfam" id="PF00528">
    <property type="entry name" value="BPD_transp_1"/>
    <property type="match status" value="1"/>
</dbReference>
<feature type="transmembrane region" description="Helical" evidence="8">
    <location>
        <begin position="176"/>
        <end position="197"/>
    </location>
</feature>
<dbReference type="GO" id="GO:0043190">
    <property type="term" value="C:ATP-binding cassette (ABC) transporter complex"/>
    <property type="evidence" value="ECO:0007669"/>
    <property type="project" value="InterPro"/>
</dbReference>
<evidence type="ECO:0000256" key="8">
    <source>
        <dbReference type="RuleBase" id="RU363032"/>
    </source>
</evidence>
<accession>A0A6N7PIN7</accession>
<evidence type="ECO:0000256" key="3">
    <source>
        <dbReference type="ARBA" id="ARBA00022692"/>
    </source>
</evidence>
<dbReference type="InterPro" id="IPR035906">
    <property type="entry name" value="MetI-like_sf"/>
</dbReference>
<evidence type="ECO:0000313" key="11">
    <source>
        <dbReference type="Proteomes" id="UP000440224"/>
    </source>
</evidence>
<evidence type="ECO:0000313" key="10">
    <source>
        <dbReference type="EMBL" id="MRG91848.1"/>
    </source>
</evidence>
<dbReference type="SUPFAM" id="SSF161098">
    <property type="entry name" value="MetI-like"/>
    <property type="match status" value="1"/>
</dbReference>
<comment type="similarity">
    <text evidence="7">In the N-terminal section; belongs to the binding-protein-dependent transport system permease family.</text>
</comment>
<proteinExistence type="inferred from homology"/>
<dbReference type="RefSeq" id="WP_153818711.1">
    <property type="nucleotide sequence ID" value="NZ_WJIE01000002.1"/>
</dbReference>
<dbReference type="InterPro" id="IPR000515">
    <property type="entry name" value="MetI-like"/>
</dbReference>
<keyword evidence="3 8" id="KW-0812">Transmembrane</keyword>
<dbReference type="Gene3D" id="3.40.190.120">
    <property type="entry name" value="Osmoprotection protein (prox), domain 2"/>
    <property type="match status" value="1"/>
</dbReference>
<protein>
    <submittedName>
        <fullName evidence="10">ABC transporter permease subunit</fullName>
    </submittedName>
</protein>
<feature type="transmembrane region" description="Helical" evidence="8">
    <location>
        <begin position="209"/>
        <end position="228"/>
    </location>
</feature>
<dbReference type="GO" id="GO:0022857">
    <property type="term" value="F:transmembrane transporter activity"/>
    <property type="evidence" value="ECO:0007669"/>
    <property type="project" value="InterPro"/>
</dbReference>
<evidence type="ECO:0000256" key="5">
    <source>
        <dbReference type="ARBA" id="ARBA00023136"/>
    </source>
</evidence>
<dbReference type="OrthoDB" id="9781705at2"/>
<dbReference type="InterPro" id="IPR051204">
    <property type="entry name" value="ABC_transp_perm/SBD"/>
</dbReference>
<evidence type="ECO:0000256" key="6">
    <source>
        <dbReference type="ARBA" id="ARBA00035642"/>
    </source>
</evidence>
<feature type="transmembrane region" description="Helical" evidence="8">
    <location>
        <begin position="12"/>
        <end position="35"/>
    </location>
</feature>
<evidence type="ECO:0000259" key="9">
    <source>
        <dbReference type="PROSITE" id="PS50928"/>
    </source>
</evidence>
<sequence length="505" mass="53651">MKEQLALLPGLLAAHLGLSLVALALGIVVSVPLGVVVSRSPRLAPPIVGAASVLQTIPSLALLAFMVPALAALGARSIGYLPALIGLVLYSLLPILRNTVAGLSGLDPAVLEAAKGVGMTPRQSLFRVELPLAMPVIVAGIRISAVWTVGTATLSTPVGAPSLGNYIFGGLQTRNYTSVLVGCVASAVLALVIDGLLRGVHVGLSQRRRGALAVSLVGFLLLAAYGAAPFVRAAASREEAPVTIGAKTFTESYILAEILAAEVQRRTGSPTRTVGSLGSTVAFDALRTGQIDAYVDYSGTLWATVLGRGEAPADRETVRAEVERLLPERYGVHVVAALGFENTYTLAMRRAEAERLGLRRIGDLAPLARRLRVGGDYEFFLRPEWKNISRVYGLVFAEERSMDSSLMYEAAKNGAVDVIGAFSTDGRIAAYDLVVLEDDRHAIPPYDALVLASDHLVRERPEVIDALRALAGRIDEGTMRRLNREVDQEKQTPAAVAGAFLERLR</sequence>
<comment type="subcellular location">
    <subcellularLocation>
        <location evidence="1 8">Cell membrane</location>
        <topology evidence="1 8">Multi-pass membrane protein</topology>
    </subcellularLocation>
</comment>
<feature type="domain" description="ABC transmembrane type-1" evidence="9">
    <location>
        <begin position="12"/>
        <end position="197"/>
    </location>
</feature>
<keyword evidence="2 8" id="KW-0813">Transport</keyword>
<dbReference type="AlphaFoldDB" id="A0A6N7PIN7"/>
<reference evidence="10 11" key="1">
    <citation type="submission" date="2019-10" db="EMBL/GenBank/DDBJ databases">
        <title>A soil myxobacterium in the family Polyangiaceae.</title>
        <authorList>
            <person name="Li Y."/>
            <person name="Wang J."/>
        </authorList>
    </citation>
    <scope>NUCLEOTIDE SEQUENCE [LARGE SCALE GENOMIC DNA]</scope>
    <source>
        <strain evidence="10 11">DSM 14734</strain>
    </source>
</reference>
<dbReference type="GO" id="GO:0031460">
    <property type="term" value="P:glycine betaine transport"/>
    <property type="evidence" value="ECO:0007669"/>
    <property type="project" value="TreeGrafter"/>
</dbReference>
<name>A0A6N7PIN7_9BACT</name>
<feature type="transmembrane region" description="Helical" evidence="8">
    <location>
        <begin position="47"/>
        <end position="71"/>
    </location>
</feature>
<dbReference type="Proteomes" id="UP000440224">
    <property type="component" value="Unassembled WGS sequence"/>
</dbReference>
<dbReference type="EMBL" id="WJIE01000002">
    <property type="protein sequence ID" value="MRG91848.1"/>
    <property type="molecule type" value="Genomic_DNA"/>
</dbReference>
<keyword evidence="11" id="KW-1185">Reference proteome</keyword>
<comment type="similarity">
    <text evidence="8">Belongs to the binding-protein-dependent transport system permease family.</text>
</comment>
<dbReference type="Pfam" id="PF04069">
    <property type="entry name" value="OpuAC"/>
    <property type="match status" value="1"/>
</dbReference>
<gene>
    <name evidence="10" type="ORF">GF068_07905</name>
</gene>
<dbReference type="Gene3D" id="3.40.190.10">
    <property type="entry name" value="Periplasmic binding protein-like II"/>
    <property type="match status" value="1"/>
</dbReference>
<dbReference type="PROSITE" id="PS50928">
    <property type="entry name" value="ABC_TM1"/>
    <property type="match status" value="1"/>
</dbReference>